<dbReference type="CTD" id="79980"/>
<dbReference type="GO" id="GO:0051301">
    <property type="term" value="P:cell division"/>
    <property type="evidence" value="ECO:0007669"/>
    <property type="project" value="InterPro"/>
</dbReference>
<feature type="compositionally biased region" description="Polar residues" evidence="2">
    <location>
        <begin position="21"/>
        <end position="35"/>
    </location>
</feature>
<keyword evidence="1" id="KW-0175">Coiled coil</keyword>
<dbReference type="PANTHER" id="PTHR14778">
    <property type="entry name" value="KINETOCHORE-ASSOCIATED PROTEIN DSN1 HOMOLOG"/>
    <property type="match status" value="1"/>
</dbReference>
<evidence type="ECO:0000256" key="1">
    <source>
        <dbReference type="SAM" id="Coils"/>
    </source>
</evidence>
<dbReference type="InterPro" id="IPR013218">
    <property type="entry name" value="Dsn1/Mis13"/>
</dbReference>
<dbReference type="FunCoup" id="A0A667YBD3">
    <property type="interactions" value="769"/>
</dbReference>
<dbReference type="OrthoDB" id="10044040at2759"/>
<dbReference type="Ensembl" id="ENSMMDT00005019040.1">
    <property type="protein sequence ID" value="ENSMMDP00005018591.1"/>
    <property type="gene ID" value="ENSMMDG00005009278.1"/>
</dbReference>
<organism evidence="3 4">
    <name type="scientific">Myripristis murdjan</name>
    <name type="common">pinecone soldierfish</name>
    <dbReference type="NCBI Taxonomy" id="586833"/>
    <lineage>
        <taxon>Eukaryota</taxon>
        <taxon>Metazoa</taxon>
        <taxon>Chordata</taxon>
        <taxon>Craniata</taxon>
        <taxon>Vertebrata</taxon>
        <taxon>Euteleostomi</taxon>
        <taxon>Actinopterygii</taxon>
        <taxon>Neopterygii</taxon>
        <taxon>Teleostei</taxon>
        <taxon>Neoteleostei</taxon>
        <taxon>Acanthomorphata</taxon>
        <taxon>Holocentriformes</taxon>
        <taxon>Holocentridae</taxon>
        <taxon>Myripristis</taxon>
    </lineage>
</organism>
<evidence type="ECO:0000256" key="2">
    <source>
        <dbReference type="SAM" id="MobiDB-lite"/>
    </source>
</evidence>
<protein>
    <submittedName>
        <fullName evidence="3">DSN1 component of MIS12 kinetochore complex</fullName>
    </submittedName>
</protein>
<feature type="compositionally biased region" description="Basic and acidic residues" evidence="2">
    <location>
        <begin position="66"/>
        <end position="78"/>
    </location>
</feature>
<feature type="compositionally biased region" description="Basic residues" evidence="2">
    <location>
        <begin position="97"/>
        <end position="110"/>
    </location>
</feature>
<sequence length="345" mass="38058">MADIQRKAGQDGGCVSGVGADNQSEVNVVEQTSKRASSRDPSPAPKSLKSLRIDPQPATTQIPEAGVEHMETDRKEVQGENLGGHDATEGLSVSCSARRKSWRRTTRGRRSLPALPNPYQTLCRSISTSLPQQERLEKLMEASMRLAIERTQNSMQATPNASLESFQKQVEHMQKEWCCVAKSLSSEPPCQQLPASTTSDPAVQKAMEKTQKAIQRLQAECDSWEALLNKHRRKAEELARNVEEGHGSSVTLDPSSLSQSSQYQLIQSKPDYRGLLSRQKPILHVMELVMDTQCNMVKELLSIQKQSQLFVKETSGRLASEAGLQDLSPDLIRNLVALPLSSATS</sequence>
<dbReference type="GO" id="GO:0007059">
    <property type="term" value="P:chromosome segregation"/>
    <property type="evidence" value="ECO:0007669"/>
    <property type="project" value="InterPro"/>
</dbReference>
<dbReference type="GeneTree" id="ENSGT00390000011347"/>
<dbReference type="GO" id="GO:0000444">
    <property type="term" value="C:MIS12/MIND type complex"/>
    <property type="evidence" value="ECO:0007669"/>
    <property type="project" value="InterPro"/>
</dbReference>
<dbReference type="AlphaFoldDB" id="A0A667YBD3"/>
<name>A0A667YBD3_9TELE</name>
<feature type="region of interest" description="Disordered" evidence="2">
    <location>
        <begin position="1"/>
        <end position="116"/>
    </location>
</feature>
<evidence type="ECO:0000313" key="3">
    <source>
        <dbReference type="Ensembl" id="ENSMMDP00005018591.1"/>
    </source>
</evidence>
<dbReference type="GeneID" id="115363327"/>
<keyword evidence="4" id="KW-1185">Reference proteome</keyword>
<dbReference type="PANTHER" id="PTHR14778:SF2">
    <property type="entry name" value="KINETOCHORE-ASSOCIATED PROTEIN DSN1 HOMOLOG"/>
    <property type="match status" value="1"/>
</dbReference>
<reference evidence="3" key="1">
    <citation type="submission" date="2019-06" db="EMBL/GenBank/DDBJ databases">
        <authorList>
            <consortium name="Wellcome Sanger Institute Data Sharing"/>
        </authorList>
    </citation>
    <scope>NUCLEOTIDE SEQUENCE [LARGE SCALE GENOMIC DNA]</scope>
</reference>
<reference evidence="3" key="3">
    <citation type="submission" date="2025-09" db="UniProtKB">
        <authorList>
            <consortium name="Ensembl"/>
        </authorList>
    </citation>
    <scope>IDENTIFICATION</scope>
</reference>
<gene>
    <name evidence="3" type="primary">dsn1</name>
</gene>
<reference evidence="3" key="2">
    <citation type="submission" date="2025-08" db="UniProtKB">
        <authorList>
            <consortium name="Ensembl"/>
        </authorList>
    </citation>
    <scope>IDENTIFICATION</scope>
</reference>
<accession>A0A667YBD3</accession>
<dbReference type="Proteomes" id="UP000472263">
    <property type="component" value="Chromosome 8"/>
</dbReference>
<feature type="coiled-coil region" evidence="1">
    <location>
        <begin position="207"/>
        <end position="241"/>
    </location>
</feature>
<proteinExistence type="predicted"/>
<evidence type="ECO:0000313" key="4">
    <source>
        <dbReference type="Proteomes" id="UP000472263"/>
    </source>
</evidence>
<dbReference type="RefSeq" id="XP_029913321.1">
    <property type="nucleotide sequence ID" value="XM_030057461.1"/>
</dbReference>
<dbReference type="InParanoid" id="A0A667YBD3"/>